<evidence type="ECO:0000313" key="2">
    <source>
        <dbReference type="EMBL" id="KGJ89653.1"/>
    </source>
</evidence>
<feature type="transmembrane region" description="Helical" evidence="1">
    <location>
        <begin position="70"/>
        <end position="92"/>
    </location>
</feature>
<dbReference type="InterPro" id="IPR036259">
    <property type="entry name" value="MFS_trans_sf"/>
</dbReference>
<protein>
    <recommendedName>
        <fullName evidence="4">MFS transporter</fullName>
    </recommendedName>
</protein>
<dbReference type="RefSeq" id="WP_033094663.1">
    <property type="nucleotide sequence ID" value="NZ_JQED01000040.1"/>
</dbReference>
<keyword evidence="1" id="KW-0812">Transmembrane</keyword>
<dbReference type="EMBL" id="JQED01000040">
    <property type="protein sequence ID" value="KGJ89653.1"/>
    <property type="molecule type" value="Genomic_DNA"/>
</dbReference>
<evidence type="ECO:0000256" key="1">
    <source>
        <dbReference type="SAM" id="Phobius"/>
    </source>
</evidence>
<feature type="transmembrane region" description="Helical" evidence="1">
    <location>
        <begin position="241"/>
        <end position="260"/>
    </location>
</feature>
<dbReference type="SUPFAM" id="SSF103473">
    <property type="entry name" value="MFS general substrate transporter"/>
    <property type="match status" value="1"/>
</dbReference>
<dbReference type="Proteomes" id="UP000029843">
    <property type="component" value="Unassembled WGS sequence"/>
</dbReference>
<name>A0A099KJB6_COLPS</name>
<comment type="caution">
    <text evidence="2">The sequence shown here is derived from an EMBL/GenBank/DDBJ whole genome shotgun (WGS) entry which is preliminary data.</text>
</comment>
<evidence type="ECO:0000313" key="3">
    <source>
        <dbReference type="Proteomes" id="UP000029843"/>
    </source>
</evidence>
<dbReference type="AlphaFoldDB" id="A0A099KJB6"/>
<evidence type="ECO:0008006" key="4">
    <source>
        <dbReference type="Google" id="ProtNLM"/>
    </source>
</evidence>
<feature type="transmembrane region" description="Helical" evidence="1">
    <location>
        <begin position="37"/>
        <end position="58"/>
    </location>
</feature>
<accession>A0A099KJB6</accession>
<feature type="transmembrane region" description="Helical" evidence="1">
    <location>
        <begin position="345"/>
        <end position="361"/>
    </location>
</feature>
<feature type="transmembrane region" description="Helical" evidence="1">
    <location>
        <begin position="212"/>
        <end position="235"/>
    </location>
</feature>
<dbReference type="Gene3D" id="1.20.1250.20">
    <property type="entry name" value="MFS general substrate transporter like domains"/>
    <property type="match status" value="1"/>
</dbReference>
<feature type="transmembrane region" description="Helical" evidence="1">
    <location>
        <begin position="169"/>
        <end position="191"/>
    </location>
</feature>
<feature type="transmembrane region" description="Helical" evidence="1">
    <location>
        <begin position="7"/>
        <end position="31"/>
    </location>
</feature>
<dbReference type="OrthoDB" id="6211049at2"/>
<proteinExistence type="predicted"/>
<organism evidence="2 3">
    <name type="scientific">Colwellia psychrerythraea</name>
    <name type="common">Vibrio psychroerythus</name>
    <dbReference type="NCBI Taxonomy" id="28229"/>
    <lineage>
        <taxon>Bacteria</taxon>
        <taxon>Pseudomonadati</taxon>
        <taxon>Pseudomonadota</taxon>
        <taxon>Gammaproteobacteria</taxon>
        <taxon>Alteromonadales</taxon>
        <taxon>Colwelliaceae</taxon>
        <taxon>Colwellia</taxon>
    </lineage>
</organism>
<feature type="transmembrane region" description="Helical" evidence="1">
    <location>
        <begin position="98"/>
        <end position="116"/>
    </location>
</feature>
<feature type="transmembrane region" description="Helical" evidence="1">
    <location>
        <begin position="272"/>
        <end position="291"/>
    </location>
</feature>
<reference evidence="2 3" key="1">
    <citation type="submission" date="2014-08" db="EMBL/GenBank/DDBJ databases">
        <title>Genomic and Phenotypic Diversity of Colwellia psychrerythraea strains from Disparate Marine Basins.</title>
        <authorList>
            <person name="Techtmann S.M."/>
            <person name="Stelling S.C."/>
            <person name="Utturkar S.M."/>
            <person name="Alshibli N."/>
            <person name="Harris A."/>
            <person name="Brown S.D."/>
            <person name="Hazen T.C."/>
        </authorList>
    </citation>
    <scope>NUCLEOTIDE SEQUENCE [LARGE SCALE GENOMIC DNA]</scope>
    <source>
        <strain evidence="2 3">ND2E</strain>
    </source>
</reference>
<feature type="transmembrane region" description="Helical" evidence="1">
    <location>
        <begin position="141"/>
        <end position="163"/>
    </location>
</feature>
<keyword evidence="1" id="KW-1133">Transmembrane helix</keyword>
<feature type="transmembrane region" description="Helical" evidence="1">
    <location>
        <begin position="367"/>
        <end position="384"/>
    </location>
</feature>
<gene>
    <name evidence="2" type="ORF">ND2E_3844</name>
</gene>
<dbReference type="PATRIC" id="fig|28229.4.peg.3000"/>
<feature type="transmembrane region" description="Helical" evidence="1">
    <location>
        <begin position="297"/>
        <end position="316"/>
    </location>
</feature>
<keyword evidence="1" id="KW-0472">Membrane</keyword>
<sequence length="399" mass="45578">MTEVARLFYRFAGVHSLLIGLLPFFIPVLLWQQGYQLIEISAFIALTAAGFMIGLIGWKALYNRRHWRAILLGSFVAELALVTSLILITYLIELSVTVFVLAALLNGIYNCFYWITQRTLFSAMTQVPADKQANIITGKQFGNFQIVIVIFLKIGILMGGYFLAQQQTLWLLVISTLLSVFAYFALCRQVINNESQQIPIDKTTPIDYRQKVVFSLDGIFLFCESYFWVLTLFFITDNNVMDLGLLVVGLTITLSIIFWGIKNTIDKLNQRYVFYSATILYAASWFMRGSVNNHTEHYLLLVSIIIIAFLTTFFRLSFNKQFFDDANAQQPLAFIIMKSNLSQKGLLLFFTMLSFGLMVMGETDNSLALLYWCLAPVAVLYGIYPLRHQTHLQSELNNE</sequence>